<dbReference type="AlphaFoldDB" id="A0A1G4YC34"/>
<dbReference type="EMBL" id="FMUH01000003">
    <property type="protein sequence ID" value="SCX51051.1"/>
    <property type="molecule type" value="Genomic_DNA"/>
</dbReference>
<dbReference type="STRING" id="1960309.SAMN03159343_2540"/>
<sequence>MTDAQVETPVPEHLRRWHELDPAAVEPGTVGFVWGNCQAESIRRMVAPAGAEHGVEFVRLPPVFEMDEAEVGRLHELVGLAGVLVTQPVKDEYRVPGCGSEQLVALLPSDARVVRVPTTYYEGLFPWQVHAHDADGARVDAPLTDYHDLRLLHAAVQGWDVDRAVAAVEATRPDPDAVRDLAARSQAELRRRNAALDVDTTDAVVAGGAEAMWTVNHPANATLREVGTGVLATLGWAGEPAVPGHQMLGNAKAPLDAAVLDALGLDPAAARDRWVLAGREVPWAEVAGPQLALYADRPDVARRAVDRYADRLSALRC</sequence>
<dbReference type="Gene3D" id="3.40.50.12080">
    <property type="match status" value="2"/>
</dbReference>
<dbReference type="Proteomes" id="UP000198981">
    <property type="component" value="Unassembled WGS sequence"/>
</dbReference>
<dbReference type="RefSeq" id="WP_092804601.1">
    <property type="nucleotide sequence ID" value="NZ_FMUH01000003.1"/>
</dbReference>
<feature type="domain" description="Polysaccharide biosynthesis enzyme WcbI" evidence="1">
    <location>
        <begin position="32"/>
        <end position="238"/>
    </location>
</feature>
<proteinExistence type="predicted"/>
<evidence type="ECO:0000313" key="3">
    <source>
        <dbReference type="Proteomes" id="UP000198981"/>
    </source>
</evidence>
<gene>
    <name evidence="2" type="ORF">SAMN03159343_2540</name>
</gene>
<keyword evidence="3" id="KW-1185">Reference proteome</keyword>
<accession>A0A1G4YC34</accession>
<dbReference type="Pfam" id="PF18588">
    <property type="entry name" value="WcbI"/>
    <property type="match status" value="1"/>
</dbReference>
<reference evidence="3" key="1">
    <citation type="submission" date="2016-10" db="EMBL/GenBank/DDBJ databases">
        <authorList>
            <person name="Varghese N."/>
            <person name="Submissions S."/>
        </authorList>
    </citation>
    <scope>NUCLEOTIDE SEQUENCE [LARGE SCALE GENOMIC DNA]</scope>
    <source>
        <strain evidence="3">DSM 45722</strain>
    </source>
</reference>
<name>A0A1G4YC34_9ACTN</name>
<organism evidence="2 3">
    <name type="scientific">Klenkia marina</name>
    <dbReference type="NCBI Taxonomy" id="1960309"/>
    <lineage>
        <taxon>Bacteria</taxon>
        <taxon>Bacillati</taxon>
        <taxon>Actinomycetota</taxon>
        <taxon>Actinomycetes</taxon>
        <taxon>Geodermatophilales</taxon>
        <taxon>Geodermatophilaceae</taxon>
        <taxon>Klenkia</taxon>
    </lineage>
</organism>
<evidence type="ECO:0000259" key="1">
    <source>
        <dbReference type="Pfam" id="PF18588"/>
    </source>
</evidence>
<evidence type="ECO:0000313" key="2">
    <source>
        <dbReference type="EMBL" id="SCX51051.1"/>
    </source>
</evidence>
<protein>
    <recommendedName>
        <fullName evidence="1">Polysaccharide biosynthesis enzyme WcbI domain-containing protein</fullName>
    </recommendedName>
</protein>
<dbReference type="OrthoDB" id="3283619at2"/>
<dbReference type="InterPro" id="IPR041307">
    <property type="entry name" value="WcbI"/>
</dbReference>